<evidence type="ECO:0000313" key="2">
    <source>
        <dbReference type="EMBL" id="KAG2192435.1"/>
    </source>
</evidence>
<dbReference type="Gene3D" id="3.30.420.10">
    <property type="entry name" value="Ribonuclease H-like superfamily/Ribonuclease H"/>
    <property type="match status" value="1"/>
</dbReference>
<protein>
    <recommendedName>
        <fullName evidence="1">Tc1-like transposase DDE domain-containing protein</fullName>
    </recommendedName>
</protein>
<dbReference type="InterPro" id="IPR038717">
    <property type="entry name" value="Tc1-like_DDE_dom"/>
</dbReference>
<evidence type="ECO:0000259" key="1">
    <source>
        <dbReference type="Pfam" id="PF13358"/>
    </source>
</evidence>
<gene>
    <name evidence="2" type="ORF">INT46_000767</name>
</gene>
<reference evidence="2" key="1">
    <citation type="submission" date="2020-12" db="EMBL/GenBank/DDBJ databases">
        <title>Metabolic potential, ecology and presence of endohyphal bacteria is reflected in genomic diversity of Mucoromycotina.</title>
        <authorList>
            <person name="Muszewska A."/>
            <person name="Okrasinska A."/>
            <person name="Steczkiewicz K."/>
            <person name="Drgas O."/>
            <person name="Orlowska M."/>
            <person name="Perlinska-Lenart U."/>
            <person name="Aleksandrzak-Piekarczyk T."/>
            <person name="Szatraj K."/>
            <person name="Zielenkiewicz U."/>
            <person name="Pilsyk S."/>
            <person name="Malc E."/>
            <person name="Mieczkowski P."/>
            <person name="Kruszewska J.S."/>
            <person name="Biernat P."/>
            <person name="Pawlowska J."/>
        </authorList>
    </citation>
    <scope>NUCLEOTIDE SEQUENCE</scope>
    <source>
        <strain evidence="2">CBS 226.32</strain>
    </source>
</reference>
<keyword evidence="3" id="KW-1185">Reference proteome</keyword>
<dbReference type="OrthoDB" id="2266637at2759"/>
<proteinExistence type="predicted"/>
<dbReference type="EMBL" id="JAEPRC010000727">
    <property type="protein sequence ID" value="KAG2192435.1"/>
    <property type="molecule type" value="Genomic_DNA"/>
</dbReference>
<comment type="caution">
    <text evidence="2">The sequence shown here is derived from an EMBL/GenBank/DDBJ whole genome shotgun (WGS) entry which is preliminary data.</text>
</comment>
<dbReference type="Proteomes" id="UP000650833">
    <property type="component" value="Unassembled WGS sequence"/>
</dbReference>
<dbReference type="AlphaFoldDB" id="A0A8H7QIP6"/>
<evidence type="ECO:0000313" key="3">
    <source>
        <dbReference type="Proteomes" id="UP000650833"/>
    </source>
</evidence>
<dbReference type="InterPro" id="IPR036397">
    <property type="entry name" value="RNaseH_sf"/>
</dbReference>
<dbReference type="PANTHER" id="PTHR46564:SF1">
    <property type="entry name" value="TRANSPOSASE"/>
    <property type="match status" value="1"/>
</dbReference>
<dbReference type="InterPro" id="IPR047655">
    <property type="entry name" value="Transpos_IS630-like"/>
</dbReference>
<dbReference type="GO" id="GO:0003676">
    <property type="term" value="F:nucleic acid binding"/>
    <property type="evidence" value="ECO:0007669"/>
    <property type="project" value="InterPro"/>
</dbReference>
<dbReference type="Pfam" id="PF13358">
    <property type="entry name" value="DDE_3"/>
    <property type="match status" value="1"/>
</dbReference>
<sequence length="357" mass="41481">MNSVSDTCKLSYFMIIKLLVCNSTAAGINIRTAQLWTKKLREDPAWDIYEKQTNKINRAPSQLKEEHKRHLVQFFDERPQATRQDAVDSLMEAFKGFNLKKTVVGEFILHDCNLTVKRISKHPKARNKPEMIEARYVWVTERLKTDMNYLQNCVFVDEAAFDINMRLQNGRSLSGTPVIVETETTRAITHTILGAISAKDVIGVEIREPFKPKLLKVAGAKKRKKVPAQNLLKGTCTGHYMRFISKIMDEMDKYSEMDNFYIVMDNSPIHTHKDIDKMIVRRGYRPLYLPKYSPELNPIEIFWATIKDSVKRSMFKEDEDLRTRITEASEKVTRKNLCNFAQHSVNNFQKCLDRKPL</sequence>
<feature type="domain" description="Tc1-like transposase DDE" evidence="1">
    <location>
        <begin position="239"/>
        <end position="322"/>
    </location>
</feature>
<name>A0A8H7QIP6_9FUNG</name>
<dbReference type="NCBIfam" id="NF033545">
    <property type="entry name" value="transpos_IS630"/>
    <property type="match status" value="1"/>
</dbReference>
<organism evidence="2 3">
    <name type="scientific">Mucor plumbeus</name>
    <dbReference type="NCBI Taxonomy" id="97098"/>
    <lineage>
        <taxon>Eukaryota</taxon>
        <taxon>Fungi</taxon>
        <taxon>Fungi incertae sedis</taxon>
        <taxon>Mucoromycota</taxon>
        <taxon>Mucoromycotina</taxon>
        <taxon>Mucoromycetes</taxon>
        <taxon>Mucorales</taxon>
        <taxon>Mucorineae</taxon>
        <taxon>Mucoraceae</taxon>
        <taxon>Mucor</taxon>
    </lineage>
</organism>
<dbReference type="PANTHER" id="PTHR46564">
    <property type="entry name" value="TRANSPOSASE"/>
    <property type="match status" value="1"/>
</dbReference>
<accession>A0A8H7QIP6</accession>